<comment type="similarity">
    <text evidence="2">Belongs to the CDP-alcohol phosphatidyltransferase class-I family.</text>
</comment>
<dbReference type="GO" id="GO:0016020">
    <property type="term" value="C:membrane"/>
    <property type="evidence" value="ECO:0007669"/>
    <property type="project" value="InterPro"/>
</dbReference>
<organism evidence="4 5">
    <name type="scientific">Nonomuraea pusilla</name>
    <dbReference type="NCBI Taxonomy" id="46177"/>
    <lineage>
        <taxon>Bacteria</taxon>
        <taxon>Bacillati</taxon>
        <taxon>Actinomycetota</taxon>
        <taxon>Actinomycetes</taxon>
        <taxon>Streptosporangiales</taxon>
        <taxon>Streptosporangiaceae</taxon>
        <taxon>Nonomuraea</taxon>
    </lineage>
</organism>
<dbReference type="GO" id="GO:0016780">
    <property type="term" value="F:phosphotransferase activity, for other substituted phosphate groups"/>
    <property type="evidence" value="ECO:0007669"/>
    <property type="project" value="InterPro"/>
</dbReference>
<keyword evidence="3" id="KW-1133">Transmembrane helix</keyword>
<evidence type="ECO:0000256" key="3">
    <source>
        <dbReference type="SAM" id="Phobius"/>
    </source>
</evidence>
<keyword evidence="1 2" id="KW-0808">Transferase</keyword>
<feature type="transmembrane region" description="Helical" evidence="3">
    <location>
        <begin position="134"/>
        <end position="152"/>
    </location>
</feature>
<reference evidence="4 5" key="1">
    <citation type="submission" date="2016-10" db="EMBL/GenBank/DDBJ databases">
        <authorList>
            <person name="de Groot N.N."/>
        </authorList>
    </citation>
    <scope>NUCLEOTIDE SEQUENCE [LARGE SCALE GENOMIC DNA]</scope>
    <source>
        <strain evidence="4 5">DSM 43357</strain>
    </source>
</reference>
<dbReference type="STRING" id="46177.SAMN05660976_04148"/>
<keyword evidence="3" id="KW-0472">Membrane</keyword>
<accession>A0A1H7VHA3</accession>
<keyword evidence="3" id="KW-0812">Transmembrane</keyword>
<feature type="transmembrane region" description="Helical" evidence="3">
    <location>
        <begin position="235"/>
        <end position="253"/>
    </location>
</feature>
<sequence length="301" mass="33550">MSILERMRTYSLYDVYETRKRRDSWWTVYFVDPVACRVALPVANHTRITPNGLTVFSLVLGMASAACLAMNQLAAGAVMFYLSFMIDCVDGKIARLKGTGTPFGLWLDYVGDRIRVVCCAAGLAYGQYAVSGDVHFILLGAAVAVLDLFRYVNAPQMKRVREVVREERQLAMADAVPGAVRVPDPAPDPDPVPVVETILDIDLDVDLEPRPRGRKGPRFFRRVNRFLARRRVRSHLISGIEFHAAVFVVAPLAGPATLIPVSAVAGVLLLANEVFLVYRMWLFTRRHSAPVQEKSREHVLV</sequence>
<feature type="transmembrane region" description="Helical" evidence="3">
    <location>
        <begin position="259"/>
        <end position="278"/>
    </location>
</feature>
<evidence type="ECO:0000256" key="1">
    <source>
        <dbReference type="ARBA" id="ARBA00022679"/>
    </source>
</evidence>
<dbReference type="AlphaFoldDB" id="A0A1H7VHA3"/>
<dbReference type="PROSITE" id="PS00379">
    <property type="entry name" value="CDP_ALCOHOL_P_TRANSF"/>
    <property type="match status" value="1"/>
</dbReference>
<dbReference type="EMBL" id="FOBF01000009">
    <property type="protein sequence ID" value="SEM08424.1"/>
    <property type="molecule type" value="Genomic_DNA"/>
</dbReference>
<dbReference type="GO" id="GO:0008654">
    <property type="term" value="P:phospholipid biosynthetic process"/>
    <property type="evidence" value="ECO:0007669"/>
    <property type="project" value="InterPro"/>
</dbReference>
<evidence type="ECO:0000256" key="2">
    <source>
        <dbReference type="RuleBase" id="RU003750"/>
    </source>
</evidence>
<evidence type="ECO:0000313" key="5">
    <source>
        <dbReference type="Proteomes" id="UP000198953"/>
    </source>
</evidence>
<dbReference type="Gene3D" id="1.20.120.1760">
    <property type="match status" value="1"/>
</dbReference>
<protein>
    <submittedName>
        <fullName evidence="4">CDP-alcohol phosphatidyltransferase</fullName>
    </submittedName>
</protein>
<dbReference type="InterPro" id="IPR048254">
    <property type="entry name" value="CDP_ALCOHOL_P_TRANSF_CS"/>
</dbReference>
<dbReference type="InterPro" id="IPR043130">
    <property type="entry name" value="CDP-OH_PTrfase_TM_dom"/>
</dbReference>
<proteinExistence type="inferred from homology"/>
<dbReference type="Pfam" id="PF01066">
    <property type="entry name" value="CDP-OH_P_transf"/>
    <property type="match status" value="1"/>
</dbReference>
<dbReference type="Proteomes" id="UP000198953">
    <property type="component" value="Unassembled WGS sequence"/>
</dbReference>
<feature type="transmembrane region" description="Helical" evidence="3">
    <location>
        <begin position="55"/>
        <end position="82"/>
    </location>
</feature>
<gene>
    <name evidence="4" type="ORF">SAMN05660976_04148</name>
</gene>
<evidence type="ECO:0000313" key="4">
    <source>
        <dbReference type="EMBL" id="SEM08424.1"/>
    </source>
</evidence>
<name>A0A1H7VHA3_9ACTN</name>
<keyword evidence="5" id="KW-1185">Reference proteome</keyword>
<dbReference type="InterPro" id="IPR000462">
    <property type="entry name" value="CDP-OH_P_trans"/>
</dbReference>